<feature type="region of interest" description="Disordered" evidence="1">
    <location>
        <begin position="195"/>
        <end position="232"/>
    </location>
</feature>
<name>A0A7E4V1G0_PANRE</name>
<keyword evidence="3" id="KW-1185">Reference proteome</keyword>
<organism evidence="3 4">
    <name type="scientific">Panagrellus redivivus</name>
    <name type="common">Microworm</name>
    <dbReference type="NCBI Taxonomy" id="6233"/>
    <lineage>
        <taxon>Eukaryota</taxon>
        <taxon>Metazoa</taxon>
        <taxon>Ecdysozoa</taxon>
        <taxon>Nematoda</taxon>
        <taxon>Chromadorea</taxon>
        <taxon>Rhabditida</taxon>
        <taxon>Tylenchina</taxon>
        <taxon>Panagrolaimomorpha</taxon>
        <taxon>Panagrolaimoidea</taxon>
        <taxon>Panagrolaimidae</taxon>
        <taxon>Panagrellus</taxon>
    </lineage>
</organism>
<keyword evidence="2" id="KW-1133">Transmembrane helix</keyword>
<reference evidence="4" key="2">
    <citation type="submission" date="2020-10" db="UniProtKB">
        <authorList>
            <consortium name="WormBaseParasite"/>
        </authorList>
    </citation>
    <scope>IDENTIFICATION</scope>
</reference>
<reference evidence="3" key="1">
    <citation type="journal article" date="2013" name="Genetics">
        <title>The draft genome and transcriptome of Panagrellus redivivus are shaped by the harsh demands of a free-living lifestyle.</title>
        <authorList>
            <person name="Srinivasan J."/>
            <person name="Dillman A.R."/>
            <person name="Macchietto M.G."/>
            <person name="Heikkinen L."/>
            <person name="Lakso M."/>
            <person name="Fracchia K.M."/>
            <person name="Antoshechkin I."/>
            <person name="Mortazavi A."/>
            <person name="Wong G."/>
            <person name="Sternberg P.W."/>
        </authorList>
    </citation>
    <scope>NUCLEOTIDE SEQUENCE [LARGE SCALE GENOMIC DNA]</scope>
    <source>
        <strain evidence="3">MT8872</strain>
    </source>
</reference>
<feature type="transmembrane region" description="Helical" evidence="2">
    <location>
        <begin position="171"/>
        <end position="192"/>
    </location>
</feature>
<feature type="compositionally biased region" description="Basic and acidic residues" evidence="1">
    <location>
        <begin position="219"/>
        <end position="232"/>
    </location>
</feature>
<evidence type="ECO:0000313" key="4">
    <source>
        <dbReference type="WBParaSite" id="Pan_g15051.t1"/>
    </source>
</evidence>
<dbReference type="WBParaSite" id="Pan_g15051.t1">
    <property type="protein sequence ID" value="Pan_g15051.t1"/>
    <property type="gene ID" value="Pan_g15051"/>
</dbReference>
<evidence type="ECO:0000313" key="3">
    <source>
        <dbReference type="Proteomes" id="UP000492821"/>
    </source>
</evidence>
<dbReference type="AlphaFoldDB" id="A0A7E4V1G0"/>
<dbReference type="Proteomes" id="UP000492821">
    <property type="component" value="Unassembled WGS sequence"/>
</dbReference>
<accession>A0A7E4V1G0</accession>
<protein>
    <submittedName>
        <fullName evidence="4">EGF-like domain-containing protein</fullName>
    </submittedName>
</protein>
<sequence>MEYDYGGRGGYGHGRDGIMDRGPDGRFLNPERYVDGIGGLDGFRRDGILNGPDFGRERFGGGGVMDPNYRPDGFGGIGREGYGGGGRLEPGYNNPGYVPQVPGPVINVFPPQQPGMNGYGNGIDTFTCPMGEGYTPYCPMPGDDPWHTNCCTSFFFGEPTCCYFGISAGKIIFIIFCLIIVIATFVCFWRAVQPSPKRTPSQAGDPARRDGENLLYLDNEPRRNERKVSFRN</sequence>
<evidence type="ECO:0000256" key="2">
    <source>
        <dbReference type="SAM" id="Phobius"/>
    </source>
</evidence>
<keyword evidence="2" id="KW-0472">Membrane</keyword>
<evidence type="ECO:0000256" key="1">
    <source>
        <dbReference type="SAM" id="MobiDB-lite"/>
    </source>
</evidence>
<keyword evidence="2" id="KW-0812">Transmembrane</keyword>
<proteinExistence type="predicted"/>